<reference evidence="1" key="1">
    <citation type="submission" date="2023-07" db="EMBL/GenBank/DDBJ databases">
        <authorList>
            <consortium name="CYATHOMIX"/>
        </authorList>
    </citation>
    <scope>NUCLEOTIDE SEQUENCE</scope>
    <source>
        <strain evidence="1">N/A</strain>
    </source>
</reference>
<proteinExistence type="predicted"/>
<organism evidence="1 2">
    <name type="scientific">Cylicocyclus nassatus</name>
    <name type="common">Nematode worm</name>
    <dbReference type="NCBI Taxonomy" id="53992"/>
    <lineage>
        <taxon>Eukaryota</taxon>
        <taxon>Metazoa</taxon>
        <taxon>Ecdysozoa</taxon>
        <taxon>Nematoda</taxon>
        <taxon>Chromadorea</taxon>
        <taxon>Rhabditida</taxon>
        <taxon>Rhabditina</taxon>
        <taxon>Rhabditomorpha</taxon>
        <taxon>Strongyloidea</taxon>
        <taxon>Strongylidae</taxon>
        <taxon>Cylicocyclus</taxon>
    </lineage>
</organism>
<evidence type="ECO:0000313" key="1">
    <source>
        <dbReference type="EMBL" id="CAJ0609115.1"/>
    </source>
</evidence>
<dbReference type="AlphaFoldDB" id="A0AA36HE40"/>
<comment type="caution">
    <text evidence="1">The sequence shown here is derived from an EMBL/GenBank/DDBJ whole genome shotgun (WGS) entry which is preliminary data.</text>
</comment>
<dbReference type="Pfam" id="PF13637">
    <property type="entry name" value="Ank_4"/>
    <property type="match status" value="1"/>
</dbReference>
<keyword evidence="2" id="KW-1185">Reference proteome</keyword>
<dbReference type="Proteomes" id="UP001176961">
    <property type="component" value="Unassembled WGS sequence"/>
</dbReference>
<dbReference type="SUPFAM" id="SSF48403">
    <property type="entry name" value="Ankyrin repeat"/>
    <property type="match status" value="1"/>
</dbReference>
<protein>
    <submittedName>
        <fullName evidence="1">Uncharacterized protein</fullName>
    </submittedName>
</protein>
<dbReference type="InterPro" id="IPR036770">
    <property type="entry name" value="Ankyrin_rpt-contain_sf"/>
</dbReference>
<dbReference type="InterPro" id="IPR002110">
    <property type="entry name" value="Ankyrin_rpt"/>
</dbReference>
<sequence length="164" mass="18111">MPFFTNLFMSQFTQGIIPEGSNIGLAAADTTGMAAFFFSPAHYQKVMQQYFTQMMSANQYGEAVKRLSWNGNAVNGIHELHRASASSDRELVPPSAAFQSGCRDLRDTLSKSQTSQDNTGGWRKDVNATDKDGYTPLHYAVQTGQNTRITKLAGIRQRYICGSL</sequence>
<dbReference type="Gene3D" id="1.25.40.20">
    <property type="entry name" value="Ankyrin repeat-containing domain"/>
    <property type="match status" value="1"/>
</dbReference>
<evidence type="ECO:0000313" key="2">
    <source>
        <dbReference type="Proteomes" id="UP001176961"/>
    </source>
</evidence>
<dbReference type="EMBL" id="CATQJL010000326">
    <property type="protein sequence ID" value="CAJ0609115.1"/>
    <property type="molecule type" value="Genomic_DNA"/>
</dbReference>
<accession>A0AA36HE40</accession>
<name>A0AA36HE40_CYLNA</name>
<gene>
    <name evidence="1" type="ORF">CYNAS_LOCUS21098</name>
</gene>